<evidence type="ECO:0000256" key="1">
    <source>
        <dbReference type="ARBA" id="ARBA00022729"/>
    </source>
</evidence>
<dbReference type="Proteomes" id="UP000516305">
    <property type="component" value="Chromosome"/>
</dbReference>
<feature type="signal peptide" evidence="3">
    <location>
        <begin position="1"/>
        <end position="21"/>
    </location>
</feature>
<dbReference type="Pfam" id="PF18962">
    <property type="entry name" value="Por_Secre_tail"/>
    <property type="match status" value="1"/>
</dbReference>
<evidence type="ECO:0000256" key="2">
    <source>
        <dbReference type="ARBA" id="ARBA00023157"/>
    </source>
</evidence>
<evidence type="ECO:0000313" key="6">
    <source>
        <dbReference type="Proteomes" id="UP000516305"/>
    </source>
</evidence>
<accession>A0A7H0VDT0</accession>
<dbReference type="Gene3D" id="2.60.120.200">
    <property type="match status" value="1"/>
</dbReference>
<proteinExistence type="predicted"/>
<keyword evidence="6" id="KW-1185">Reference proteome</keyword>
<dbReference type="Pfam" id="PF13385">
    <property type="entry name" value="Laminin_G_3"/>
    <property type="match status" value="1"/>
</dbReference>
<dbReference type="InterPro" id="IPR006558">
    <property type="entry name" value="LamG-like"/>
</dbReference>
<dbReference type="RefSeq" id="WP_210758414.1">
    <property type="nucleotide sequence ID" value="NZ_CP060139.1"/>
</dbReference>
<dbReference type="GO" id="GO:0004553">
    <property type="term" value="F:hydrolase activity, hydrolyzing O-glycosyl compounds"/>
    <property type="evidence" value="ECO:0007669"/>
    <property type="project" value="UniProtKB-ARBA"/>
</dbReference>
<dbReference type="GO" id="GO:0005975">
    <property type="term" value="P:carbohydrate metabolic process"/>
    <property type="evidence" value="ECO:0007669"/>
    <property type="project" value="UniProtKB-ARBA"/>
</dbReference>
<protein>
    <submittedName>
        <fullName evidence="5">T9SS type A sorting domain-containing protein</fullName>
    </submittedName>
</protein>
<dbReference type="AlphaFoldDB" id="A0A7H0VDT0"/>
<name>A0A7H0VDT0_9FLAO</name>
<keyword evidence="2" id="KW-1015">Disulfide bond</keyword>
<dbReference type="KEGG" id="chyd:H4K34_16100"/>
<gene>
    <name evidence="5" type="ORF">H4K34_16100</name>
</gene>
<evidence type="ECO:0000259" key="4">
    <source>
        <dbReference type="SMART" id="SM00560"/>
    </source>
</evidence>
<evidence type="ECO:0000256" key="3">
    <source>
        <dbReference type="SAM" id="SignalP"/>
    </source>
</evidence>
<evidence type="ECO:0000313" key="5">
    <source>
        <dbReference type="EMBL" id="QNR23878.1"/>
    </source>
</evidence>
<reference evidence="5 6" key="1">
    <citation type="submission" date="2020-08" db="EMBL/GenBank/DDBJ databases">
        <title>Croceimicrobium hydrocarbonivorans gen. nov., sp. nov., a novel marine bacterium isolated from a bacterial consortium that degrades polyethylene terephthalate.</title>
        <authorList>
            <person name="Liu R."/>
        </authorList>
    </citation>
    <scope>NUCLEOTIDE SEQUENCE [LARGE SCALE GENOMIC DNA]</scope>
    <source>
        <strain evidence="5 6">A20-9</strain>
    </source>
</reference>
<dbReference type="NCBIfam" id="TIGR04183">
    <property type="entry name" value="Por_Secre_tail"/>
    <property type="match status" value="1"/>
</dbReference>
<sequence length="458" mass="48951">MRIIYPLLSLVLFCSSLSLNAQNALNFDGADDRLSCGNDASVQLSGSAISLEAWIFPTAWTSQVWQGNIINKENNSPDYGYMLRCGDNGKLNFNLGNGSWNELTTAANTLSLNTWQHVAGTYDGSMIRLYVNGIQVDSASMSMSFSSGLQNLTIGNWSNTPDRTFMGSIDEVRVWNVVRTKGEIAANMNAEFCTAPAGLVAYYQLNEGQAGGSNANLNTAPDLSGNGNTGNLSNFALTGSVSNWVMGSPINPASDFVQIVDSTCTDYLGAGGILYDSTGIYLDTLQNSDGCDSIIELNLTVNSVNNAVTANSNILVSQQTNGTYQWVDCSNGNTWVNGANSQLLSPPDPTHSYAVIVNYRGCVDTSDCTFLAGIGLSEQSGTSFEVYPNPAQGPIQVSHPGMHEGKLEVISLGGKILLSQALNGEASTIDTEELEAGLYLLRLQSGQSQQLEKIRILK</sequence>
<dbReference type="InterPro" id="IPR026444">
    <property type="entry name" value="Secre_tail"/>
</dbReference>
<keyword evidence="1 3" id="KW-0732">Signal</keyword>
<feature type="domain" description="LamG-like jellyroll fold" evidence="4">
    <location>
        <begin position="47"/>
        <end position="182"/>
    </location>
</feature>
<dbReference type="InterPro" id="IPR013320">
    <property type="entry name" value="ConA-like_dom_sf"/>
</dbReference>
<feature type="chain" id="PRO_5028856118" evidence="3">
    <location>
        <begin position="22"/>
        <end position="458"/>
    </location>
</feature>
<organism evidence="5 6">
    <name type="scientific">Croceimicrobium hydrocarbonivorans</name>
    <dbReference type="NCBI Taxonomy" id="2761580"/>
    <lineage>
        <taxon>Bacteria</taxon>
        <taxon>Pseudomonadati</taxon>
        <taxon>Bacteroidota</taxon>
        <taxon>Flavobacteriia</taxon>
        <taxon>Flavobacteriales</taxon>
        <taxon>Owenweeksiaceae</taxon>
        <taxon>Croceimicrobium</taxon>
    </lineage>
</organism>
<dbReference type="EMBL" id="CP060139">
    <property type="protein sequence ID" value="QNR23878.1"/>
    <property type="molecule type" value="Genomic_DNA"/>
</dbReference>
<dbReference type="SMART" id="SM00560">
    <property type="entry name" value="LamGL"/>
    <property type="match status" value="1"/>
</dbReference>
<dbReference type="SUPFAM" id="SSF49899">
    <property type="entry name" value="Concanavalin A-like lectins/glucanases"/>
    <property type="match status" value="1"/>
</dbReference>